<evidence type="ECO:0000256" key="6">
    <source>
        <dbReference type="ARBA" id="ARBA00023136"/>
    </source>
</evidence>
<keyword evidence="6 7" id="KW-0472">Membrane</keyword>
<feature type="transmembrane region" description="Helical" evidence="7">
    <location>
        <begin position="226"/>
        <end position="246"/>
    </location>
</feature>
<dbReference type="InterPro" id="IPR020846">
    <property type="entry name" value="MFS_dom"/>
</dbReference>
<protein>
    <submittedName>
        <fullName evidence="9">Unannotated protein</fullName>
    </submittedName>
</protein>
<keyword evidence="2" id="KW-0813">Transport</keyword>
<evidence type="ECO:0000256" key="2">
    <source>
        <dbReference type="ARBA" id="ARBA00022448"/>
    </source>
</evidence>
<feature type="transmembrane region" description="Helical" evidence="7">
    <location>
        <begin position="314"/>
        <end position="337"/>
    </location>
</feature>
<name>A0A6J7VU25_9ZZZZ</name>
<accession>A0A6J7VU25</accession>
<gene>
    <name evidence="9" type="ORF">UFOPK4410_00985</name>
</gene>
<dbReference type="InterPro" id="IPR036259">
    <property type="entry name" value="MFS_trans_sf"/>
</dbReference>
<dbReference type="GO" id="GO:0022857">
    <property type="term" value="F:transmembrane transporter activity"/>
    <property type="evidence" value="ECO:0007669"/>
    <property type="project" value="InterPro"/>
</dbReference>
<evidence type="ECO:0000256" key="1">
    <source>
        <dbReference type="ARBA" id="ARBA00004651"/>
    </source>
</evidence>
<keyword evidence="3" id="KW-1003">Cell membrane</keyword>
<dbReference type="PROSITE" id="PS50850">
    <property type="entry name" value="MFS"/>
    <property type="match status" value="1"/>
</dbReference>
<proteinExistence type="predicted"/>
<dbReference type="CDD" id="cd06173">
    <property type="entry name" value="MFS_MefA_like"/>
    <property type="match status" value="1"/>
</dbReference>
<evidence type="ECO:0000259" key="8">
    <source>
        <dbReference type="PROSITE" id="PS50850"/>
    </source>
</evidence>
<feature type="transmembrane region" description="Helical" evidence="7">
    <location>
        <begin position="375"/>
        <end position="397"/>
    </location>
</feature>
<feature type="transmembrane region" description="Helical" evidence="7">
    <location>
        <begin position="179"/>
        <end position="197"/>
    </location>
</feature>
<sequence length="424" mass="45949">MRFSVNEDGNWRAFGHRNYRIVYRANALSNIGSWVQRIAQDWLVLELTHSGTYLGIISALQFTPFLLVSLQGGAMADRFNKRRVLVFTNIAGGSTALALGLLIVTDQVKLWHIMVMACLVGLTDAIDKPVRQSFVAELVGTKDMPNAISLNSANFNLGRLIGPAVSGLLIAAFGTGPAFLINSFAYVFVILAMLRINDDHLFRVPKRNGPASIKEGLRYVRARPDIFVTMSVCFFMATFGLNFQIFSALMTTKTFNKGAASFGLLGTVLAIGSLSAALFSPRLEKYRSTRFVIIGSIVFSVAVFISAFMPTYTTYAICLPFAGAAALTTMIAANSVTQLNSDHAIRGRVMGIYQLVFLGGTPFTSPLIGLASETFGVRATIASCALLTLVPILLIWFNFKGVIAVPTDISISAVLDSDTELPPK</sequence>
<dbReference type="EMBL" id="CAFBRV010000109">
    <property type="protein sequence ID" value="CAB5120024.1"/>
    <property type="molecule type" value="Genomic_DNA"/>
</dbReference>
<dbReference type="Gene3D" id="1.20.1250.20">
    <property type="entry name" value="MFS general substrate transporter like domains"/>
    <property type="match status" value="1"/>
</dbReference>
<evidence type="ECO:0000313" key="9">
    <source>
        <dbReference type="EMBL" id="CAB5120024.1"/>
    </source>
</evidence>
<evidence type="ECO:0000256" key="5">
    <source>
        <dbReference type="ARBA" id="ARBA00022989"/>
    </source>
</evidence>
<dbReference type="Pfam" id="PF05977">
    <property type="entry name" value="MFS_3"/>
    <property type="match status" value="1"/>
</dbReference>
<feature type="transmembrane region" description="Helical" evidence="7">
    <location>
        <begin position="52"/>
        <end position="72"/>
    </location>
</feature>
<dbReference type="SUPFAM" id="SSF103473">
    <property type="entry name" value="MFS general substrate transporter"/>
    <property type="match status" value="1"/>
</dbReference>
<feature type="transmembrane region" description="Helical" evidence="7">
    <location>
        <begin position="84"/>
        <end position="104"/>
    </location>
</feature>
<evidence type="ECO:0000256" key="3">
    <source>
        <dbReference type="ARBA" id="ARBA00022475"/>
    </source>
</evidence>
<feature type="domain" description="Major facilitator superfamily (MFS) profile" evidence="8">
    <location>
        <begin position="18"/>
        <end position="400"/>
    </location>
</feature>
<feature type="transmembrane region" description="Helical" evidence="7">
    <location>
        <begin position="291"/>
        <end position="308"/>
    </location>
</feature>
<reference evidence="9" key="1">
    <citation type="submission" date="2020-05" db="EMBL/GenBank/DDBJ databases">
        <authorList>
            <person name="Chiriac C."/>
            <person name="Salcher M."/>
            <person name="Ghai R."/>
            <person name="Kavagutti S V."/>
        </authorList>
    </citation>
    <scope>NUCLEOTIDE SEQUENCE</scope>
</reference>
<keyword evidence="4 7" id="KW-0812">Transmembrane</keyword>
<evidence type="ECO:0000256" key="4">
    <source>
        <dbReference type="ARBA" id="ARBA00022692"/>
    </source>
</evidence>
<dbReference type="AlphaFoldDB" id="A0A6J7VU25"/>
<dbReference type="GO" id="GO:0005886">
    <property type="term" value="C:plasma membrane"/>
    <property type="evidence" value="ECO:0007669"/>
    <property type="project" value="UniProtKB-SubCell"/>
</dbReference>
<dbReference type="PANTHER" id="PTHR23513:SF11">
    <property type="entry name" value="STAPHYLOFERRIN A TRANSPORTER"/>
    <property type="match status" value="1"/>
</dbReference>
<feature type="transmembrane region" description="Helical" evidence="7">
    <location>
        <begin position="349"/>
        <end position="369"/>
    </location>
</feature>
<evidence type="ECO:0000256" key="7">
    <source>
        <dbReference type="SAM" id="Phobius"/>
    </source>
</evidence>
<dbReference type="PANTHER" id="PTHR23513">
    <property type="entry name" value="INTEGRAL MEMBRANE EFFLUX PROTEIN-RELATED"/>
    <property type="match status" value="1"/>
</dbReference>
<dbReference type="InterPro" id="IPR010290">
    <property type="entry name" value="TM_effector"/>
</dbReference>
<keyword evidence="5 7" id="KW-1133">Transmembrane helix</keyword>
<organism evidence="9">
    <name type="scientific">freshwater metagenome</name>
    <dbReference type="NCBI Taxonomy" id="449393"/>
    <lineage>
        <taxon>unclassified sequences</taxon>
        <taxon>metagenomes</taxon>
        <taxon>ecological metagenomes</taxon>
    </lineage>
</organism>
<feature type="transmembrane region" description="Helical" evidence="7">
    <location>
        <begin position="258"/>
        <end position="279"/>
    </location>
</feature>
<comment type="subcellular location">
    <subcellularLocation>
        <location evidence="1">Cell membrane</location>
        <topology evidence="1">Multi-pass membrane protein</topology>
    </subcellularLocation>
</comment>